<gene>
    <name evidence="1" type="ORF">SELMODRAFT_409472</name>
</gene>
<dbReference type="KEGG" id="smo:SELMODRAFT_409472"/>
<dbReference type="AlphaFoldDB" id="D8RBJ9"/>
<dbReference type="InParanoid" id="D8RBJ9"/>
<evidence type="ECO:0000313" key="2">
    <source>
        <dbReference type="Proteomes" id="UP000001514"/>
    </source>
</evidence>
<dbReference type="HOGENOM" id="CLU_1177116_0_0_1"/>
<reference evidence="1 2" key="1">
    <citation type="journal article" date="2011" name="Science">
        <title>The Selaginella genome identifies genetic changes associated with the evolution of vascular plants.</title>
        <authorList>
            <person name="Banks J.A."/>
            <person name="Nishiyama T."/>
            <person name="Hasebe M."/>
            <person name="Bowman J.L."/>
            <person name="Gribskov M."/>
            <person name="dePamphilis C."/>
            <person name="Albert V.A."/>
            <person name="Aono N."/>
            <person name="Aoyama T."/>
            <person name="Ambrose B.A."/>
            <person name="Ashton N.W."/>
            <person name="Axtell M.J."/>
            <person name="Barker E."/>
            <person name="Barker M.S."/>
            <person name="Bennetzen J.L."/>
            <person name="Bonawitz N.D."/>
            <person name="Chapple C."/>
            <person name="Cheng C."/>
            <person name="Correa L.G."/>
            <person name="Dacre M."/>
            <person name="DeBarry J."/>
            <person name="Dreyer I."/>
            <person name="Elias M."/>
            <person name="Engstrom E.M."/>
            <person name="Estelle M."/>
            <person name="Feng L."/>
            <person name="Finet C."/>
            <person name="Floyd S.K."/>
            <person name="Frommer W.B."/>
            <person name="Fujita T."/>
            <person name="Gramzow L."/>
            <person name="Gutensohn M."/>
            <person name="Harholt J."/>
            <person name="Hattori M."/>
            <person name="Heyl A."/>
            <person name="Hirai T."/>
            <person name="Hiwatashi Y."/>
            <person name="Ishikawa M."/>
            <person name="Iwata M."/>
            <person name="Karol K.G."/>
            <person name="Koehler B."/>
            <person name="Kolukisaoglu U."/>
            <person name="Kubo M."/>
            <person name="Kurata T."/>
            <person name="Lalonde S."/>
            <person name="Li K."/>
            <person name="Li Y."/>
            <person name="Litt A."/>
            <person name="Lyons E."/>
            <person name="Manning G."/>
            <person name="Maruyama T."/>
            <person name="Michael T.P."/>
            <person name="Mikami K."/>
            <person name="Miyazaki S."/>
            <person name="Morinaga S."/>
            <person name="Murata T."/>
            <person name="Mueller-Roeber B."/>
            <person name="Nelson D.R."/>
            <person name="Obara M."/>
            <person name="Oguri Y."/>
            <person name="Olmstead R.G."/>
            <person name="Onodera N."/>
            <person name="Petersen B.L."/>
            <person name="Pils B."/>
            <person name="Prigge M."/>
            <person name="Rensing S.A."/>
            <person name="Riano-Pachon D.M."/>
            <person name="Roberts A.W."/>
            <person name="Sato Y."/>
            <person name="Scheller H.V."/>
            <person name="Schulz B."/>
            <person name="Schulz C."/>
            <person name="Shakirov E.V."/>
            <person name="Shibagaki N."/>
            <person name="Shinohara N."/>
            <person name="Shippen D.E."/>
            <person name="Soerensen I."/>
            <person name="Sotooka R."/>
            <person name="Sugimoto N."/>
            <person name="Sugita M."/>
            <person name="Sumikawa N."/>
            <person name="Tanurdzic M."/>
            <person name="Theissen G."/>
            <person name="Ulvskov P."/>
            <person name="Wakazuki S."/>
            <person name="Weng J.K."/>
            <person name="Willats W.W."/>
            <person name="Wipf D."/>
            <person name="Wolf P.G."/>
            <person name="Yang L."/>
            <person name="Zimmer A.D."/>
            <person name="Zhu Q."/>
            <person name="Mitros T."/>
            <person name="Hellsten U."/>
            <person name="Loque D."/>
            <person name="Otillar R."/>
            <person name="Salamov A."/>
            <person name="Schmutz J."/>
            <person name="Shapiro H."/>
            <person name="Lindquist E."/>
            <person name="Lucas S."/>
            <person name="Rokhsar D."/>
            <person name="Grigoriev I.V."/>
        </authorList>
    </citation>
    <scope>NUCLEOTIDE SEQUENCE [LARGE SCALE GENOMIC DNA]</scope>
</reference>
<protein>
    <submittedName>
        <fullName evidence="1">Uncharacterized protein</fullName>
    </submittedName>
</protein>
<sequence length="236" mass="26145">MEVVLGMHYISRSAGAMKSRQELWDPEAFIRKFLVCGYNFADYAGGRTFQDTLYHGVDEVSGPVPIPSPPGVTFWIRSCCYASIYVVKWFPMWTKSCSAPRLGNVIPDVECEVDALMACGEWAVVCSMQRNASQEIWHGGDGLDGKLEIAWESCVSATGKMNASPKSVVVDGKPHAGAVLMEAKQILYVAFSVIEEEPATSWGDVFFKEKPVTGLKLKLWDLVKDIEESEVISDEF</sequence>
<dbReference type="EMBL" id="GL377575">
    <property type="protein sequence ID" value="EFJ30508.1"/>
    <property type="molecule type" value="Genomic_DNA"/>
</dbReference>
<evidence type="ECO:0000313" key="1">
    <source>
        <dbReference type="EMBL" id="EFJ30508.1"/>
    </source>
</evidence>
<organism evidence="2">
    <name type="scientific">Selaginella moellendorffii</name>
    <name type="common">Spikemoss</name>
    <dbReference type="NCBI Taxonomy" id="88036"/>
    <lineage>
        <taxon>Eukaryota</taxon>
        <taxon>Viridiplantae</taxon>
        <taxon>Streptophyta</taxon>
        <taxon>Embryophyta</taxon>
        <taxon>Tracheophyta</taxon>
        <taxon>Lycopodiopsida</taxon>
        <taxon>Selaginellales</taxon>
        <taxon>Selaginellaceae</taxon>
        <taxon>Selaginella</taxon>
    </lineage>
</organism>
<accession>D8RBJ9</accession>
<keyword evidence="2" id="KW-1185">Reference proteome</keyword>
<dbReference type="Gramene" id="EFJ30508">
    <property type="protein sequence ID" value="EFJ30508"/>
    <property type="gene ID" value="SELMODRAFT_409472"/>
</dbReference>
<dbReference type="Proteomes" id="UP000001514">
    <property type="component" value="Unassembled WGS sequence"/>
</dbReference>
<proteinExistence type="predicted"/>
<name>D8RBJ9_SELML</name>